<evidence type="ECO:0000313" key="2">
    <source>
        <dbReference type="EMBL" id="NYJ35514.1"/>
    </source>
</evidence>
<dbReference type="EMBL" id="JACCFS010000001">
    <property type="protein sequence ID" value="NYJ35514.1"/>
    <property type="molecule type" value="Genomic_DNA"/>
</dbReference>
<dbReference type="RefSeq" id="WP_179824711.1">
    <property type="nucleotide sequence ID" value="NZ_JACCFS010000001.1"/>
</dbReference>
<dbReference type="SUPFAM" id="SSF143011">
    <property type="entry name" value="RelE-like"/>
    <property type="match status" value="1"/>
</dbReference>
<sequence>MAEITFTDAAIDDLRRLGPDAVPKVLKKILLLEENPEAGYPLGGELTGFRKLVVGRNTWRVVYRVTEGKNVEICEVWAVGPRADAQVYAEASRRVRTASNDDPVAQHLAAVIEHLGAPAGVPRGEPTPTREPVPDWLAERLLHTVGLLPEDVAALDLEQAVDLWADFRSRPR</sequence>
<dbReference type="Pfam" id="PF05016">
    <property type="entry name" value="ParE_toxin"/>
    <property type="match status" value="1"/>
</dbReference>
<dbReference type="AlphaFoldDB" id="A0A7Z0EP77"/>
<keyword evidence="1" id="KW-1277">Toxin-antitoxin system</keyword>
<gene>
    <name evidence="2" type="ORF">HNR10_003395</name>
</gene>
<name>A0A7Z0EP77_9ACTN</name>
<dbReference type="InterPro" id="IPR035093">
    <property type="entry name" value="RelE/ParE_toxin_dom_sf"/>
</dbReference>
<evidence type="ECO:0000313" key="3">
    <source>
        <dbReference type="Proteomes" id="UP000572051"/>
    </source>
</evidence>
<dbReference type="InterPro" id="IPR007712">
    <property type="entry name" value="RelE/ParE_toxin"/>
</dbReference>
<accession>A0A7Z0EP77</accession>
<organism evidence="2 3">
    <name type="scientific">Nocardiopsis aegyptia</name>
    <dbReference type="NCBI Taxonomy" id="220378"/>
    <lineage>
        <taxon>Bacteria</taxon>
        <taxon>Bacillati</taxon>
        <taxon>Actinomycetota</taxon>
        <taxon>Actinomycetes</taxon>
        <taxon>Streptosporangiales</taxon>
        <taxon>Nocardiopsidaceae</taxon>
        <taxon>Nocardiopsis</taxon>
    </lineage>
</organism>
<proteinExistence type="predicted"/>
<evidence type="ECO:0000256" key="1">
    <source>
        <dbReference type="ARBA" id="ARBA00022649"/>
    </source>
</evidence>
<protein>
    <submittedName>
        <fullName evidence="2">mRNA interferase RelE/StbE</fullName>
    </submittedName>
</protein>
<dbReference type="NCBIfam" id="TIGR02385">
    <property type="entry name" value="RelE_StbE"/>
    <property type="match status" value="1"/>
</dbReference>
<comment type="caution">
    <text evidence="2">The sequence shown here is derived from an EMBL/GenBank/DDBJ whole genome shotgun (WGS) entry which is preliminary data.</text>
</comment>
<keyword evidence="3" id="KW-1185">Reference proteome</keyword>
<dbReference type="Gene3D" id="3.30.2310.20">
    <property type="entry name" value="RelE-like"/>
    <property type="match status" value="1"/>
</dbReference>
<dbReference type="Proteomes" id="UP000572051">
    <property type="component" value="Unassembled WGS sequence"/>
</dbReference>
<reference evidence="2 3" key="1">
    <citation type="submission" date="2020-07" db="EMBL/GenBank/DDBJ databases">
        <title>Sequencing the genomes of 1000 actinobacteria strains.</title>
        <authorList>
            <person name="Klenk H.-P."/>
        </authorList>
    </citation>
    <scope>NUCLEOTIDE SEQUENCE [LARGE SCALE GENOMIC DNA]</scope>
    <source>
        <strain evidence="2 3">DSM 44442</strain>
    </source>
</reference>